<dbReference type="OrthoDB" id="5958034at2759"/>
<organism evidence="1 2">
    <name type="scientific">Paramuricea clavata</name>
    <name type="common">Red gorgonian</name>
    <name type="synonym">Violescent sea-whip</name>
    <dbReference type="NCBI Taxonomy" id="317549"/>
    <lineage>
        <taxon>Eukaryota</taxon>
        <taxon>Metazoa</taxon>
        <taxon>Cnidaria</taxon>
        <taxon>Anthozoa</taxon>
        <taxon>Octocorallia</taxon>
        <taxon>Malacalcyonacea</taxon>
        <taxon>Plexauridae</taxon>
        <taxon>Paramuricea</taxon>
    </lineage>
</organism>
<dbReference type="EMBL" id="CACRXK020001110">
    <property type="protein sequence ID" value="CAB3987024.1"/>
    <property type="molecule type" value="Genomic_DNA"/>
</dbReference>
<evidence type="ECO:0000313" key="1">
    <source>
        <dbReference type="EMBL" id="CAB3987024.1"/>
    </source>
</evidence>
<protein>
    <submittedName>
        <fullName evidence="1">Uncharacterized protein</fullName>
    </submittedName>
</protein>
<dbReference type="Proteomes" id="UP001152795">
    <property type="component" value="Unassembled WGS sequence"/>
</dbReference>
<proteinExistence type="predicted"/>
<gene>
    <name evidence="1" type="ORF">PACLA_8A069892</name>
</gene>
<accession>A0A7D9HNN0</accession>
<evidence type="ECO:0000313" key="2">
    <source>
        <dbReference type="Proteomes" id="UP001152795"/>
    </source>
</evidence>
<sequence>MDPVDLLSAFTSGHGFETMMNALLPALNNANSAAAAVLALEGLFRIEENVHSGQFIYEFNVREGIREFLRKWRCESPLDQAYGGAYGRAKTFLRSLTIFETLQVPLFIDDYGKKRLMSHYMYLVDKHKQTRAIQTQAIQTMSRQPVPVSIDNIDIEVIHIDLDTPIVHVTHTEQKDSIVANQMFIPSSNKNSIEGVWFAPKSQLLMGNPPLLQSVYGNWAFETTLRSLGVAAPAQVVGIRQGETVSYKDEVNFILYASDTVPPWPVTKATDSALRLFECNPNAYGVVSIFVPSRFLPQVPQQRVITQQRVMPQQVFMPQQLFMQGVNTLLYQIDHRRFCVKEKRNIIPICEELIRF</sequence>
<comment type="caution">
    <text evidence="1">The sequence shown here is derived from an EMBL/GenBank/DDBJ whole genome shotgun (WGS) entry which is preliminary data.</text>
</comment>
<reference evidence="1" key="1">
    <citation type="submission" date="2020-04" db="EMBL/GenBank/DDBJ databases">
        <authorList>
            <person name="Alioto T."/>
            <person name="Alioto T."/>
            <person name="Gomez Garrido J."/>
        </authorList>
    </citation>
    <scope>NUCLEOTIDE SEQUENCE</scope>
    <source>
        <strain evidence="1">A484AB</strain>
    </source>
</reference>
<dbReference type="AlphaFoldDB" id="A0A7D9HNN0"/>
<keyword evidence="2" id="KW-1185">Reference proteome</keyword>
<name>A0A7D9HNN0_PARCT</name>